<dbReference type="GO" id="GO:0006310">
    <property type="term" value="P:DNA recombination"/>
    <property type="evidence" value="ECO:0007669"/>
    <property type="project" value="TreeGrafter"/>
</dbReference>
<keyword evidence="10" id="KW-0238">DNA-binding</keyword>
<keyword evidence="7" id="KW-0862">Zinc</keyword>
<evidence type="ECO:0000256" key="3">
    <source>
        <dbReference type="ARBA" id="ARBA00012891"/>
    </source>
</evidence>
<dbReference type="Gene3D" id="2.70.20.10">
    <property type="entry name" value="Topoisomerase I, domain 3"/>
    <property type="match status" value="1"/>
</dbReference>
<comment type="similarity">
    <text evidence="2">Belongs to the type IA topoisomerase family.</text>
</comment>
<dbReference type="Proteomes" id="UP000008957">
    <property type="component" value="Chromosome"/>
</dbReference>
<feature type="region of interest" description="Disordered" evidence="16">
    <location>
        <begin position="610"/>
        <end position="633"/>
    </location>
</feature>
<proteinExistence type="inferred from homology"/>
<evidence type="ECO:0000259" key="18">
    <source>
        <dbReference type="PROSITE" id="PS52039"/>
    </source>
</evidence>
<evidence type="ECO:0000256" key="8">
    <source>
        <dbReference type="ARBA" id="ARBA00022842"/>
    </source>
</evidence>
<dbReference type="Pfam" id="PF01396">
    <property type="entry name" value="Zn_ribbon_Top1"/>
    <property type="match status" value="1"/>
</dbReference>
<evidence type="ECO:0000256" key="9">
    <source>
        <dbReference type="ARBA" id="ARBA00023029"/>
    </source>
</evidence>
<dbReference type="RefSeq" id="WP_015556423.1">
    <property type="nucleotide sequence ID" value="NC_021038.1"/>
</dbReference>
<dbReference type="InterPro" id="IPR013497">
    <property type="entry name" value="Topo_IA_cen"/>
</dbReference>
<keyword evidence="11 19" id="KW-0413">Isomerase</keyword>
<dbReference type="Gene3D" id="1.10.290.10">
    <property type="entry name" value="Topoisomerase I, domain 4"/>
    <property type="match status" value="1"/>
</dbReference>
<dbReference type="PROSITE" id="PS50880">
    <property type="entry name" value="TOPRIM"/>
    <property type="match status" value="1"/>
</dbReference>
<dbReference type="InterPro" id="IPR000380">
    <property type="entry name" value="Topo_IA"/>
</dbReference>
<evidence type="ECO:0000256" key="12">
    <source>
        <dbReference type="ARBA" id="ARBA00030003"/>
    </source>
</evidence>
<accession>A0AB94IWV9</accession>
<evidence type="ECO:0000256" key="11">
    <source>
        <dbReference type="ARBA" id="ARBA00023235"/>
    </source>
</evidence>
<feature type="region of interest" description="Disordered" evidence="16">
    <location>
        <begin position="441"/>
        <end position="463"/>
    </location>
</feature>
<dbReference type="NCBIfam" id="TIGR01056">
    <property type="entry name" value="topB"/>
    <property type="match status" value="1"/>
</dbReference>
<dbReference type="InterPro" id="IPR003601">
    <property type="entry name" value="Topo_IA_2"/>
</dbReference>
<dbReference type="CDD" id="cd03362">
    <property type="entry name" value="TOPRIM_TopoIA_TopoIII"/>
    <property type="match status" value="1"/>
</dbReference>
<evidence type="ECO:0000256" key="10">
    <source>
        <dbReference type="ARBA" id="ARBA00023125"/>
    </source>
</evidence>
<evidence type="ECO:0000256" key="13">
    <source>
        <dbReference type="ARBA" id="ARBA00031985"/>
    </source>
</evidence>
<feature type="compositionally biased region" description="Basic and acidic residues" evidence="16">
    <location>
        <begin position="441"/>
        <end position="454"/>
    </location>
</feature>
<keyword evidence="5" id="KW-0677">Repeat</keyword>
<dbReference type="Gene3D" id="3.30.65.10">
    <property type="entry name" value="Bacterial Topoisomerase I, domain 1"/>
    <property type="match status" value="1"/>
</dbReference>
<dbReference type="GO" id="GO:0006281">
    <property type="term" value="P:DNA repair"/>
    <property type="evidence" value="ECO:0007669"/>
    <property type="project" value="TreeGrafter"/>
</dbReference>
<reference evidence="20" key="1">
    <citation type="submission" date="2010-03" db="EMBL/GenBank/DDBJ databases">
        <title>The genome sequence of Synergistetes sp. SGP1.</title>
        <authorList>
            <consortium name="metaHIT consortium -- http://www.metahit.eu/"/>
            <person name="Pajon A."/>
            <person name="Turner K."/>
            <person name="Parkhill J."/>
            <person name="Wade W."/>
            <person name="Vartoukian S."/>
        </authorList>
    </citation>
    <scope>NUCLEOTIDE SEQUENCE [LARGE SCALE GENOMIC DNA]</scope>
    <source>
        <strain evidence="20">SGP1</strain>
    </source>
</reference>
<dbReference type="PANTHER" id="PTHR11390">
    <property type="entry name" value="PROKARYOTIC DNA TOPOISOMERASE"/>
    <property type="match status" value="1"/>
</dbReference>
<dbReference type="InterPro" id="IPR013824">
    <property type="entry name" value="Topo_IA_cen_sub1"/>
</dbReference>
<dbReference type="GO" id="GO:0003917">
    <property type="term" value="F:DNA topoisomerase type I (single strand cut, ATP-independent) activity"/>
    <property type="evidence" value="ECO:0007669"/>
    <property type="project" value="UniProtKB-EC"/>
</dbReference>
<dbReference type="PROSITE" id="PS52039">
    <property type="entry name" value="TOPO_IA_2"/>
    <property type="match status" value="1"/>
</dbReference>
<dbReference type="SUPFAM" id="SSF57783">
    <property type="entry name" value="Zinc beta-ribbon"/>
    <property type="match status" value="1"/>
</dbReference>
<dbReference type="NCBIfam" id="NF005829">
    <property type="entry name" value="PRK07726.1"/>
    <property type="match status" value="1"/>
</dbReference>
<name>A0AB94IWV9_9BACT</name>
<feature type="domain" description="Toprim" evidence="17">
    <location>
        <begin position="1"/>
        <end position="133"/>
    </location>
</feature>
<keyword evidence="20" id="KW-1185">Reference proteome</keyword>
<dbReference type="InterPro" id="IPR005738">
    <property type="entry name" value="TopoIII"/>
</dbReference>
<evidence type="ECO:0000256" key="14">
    <source>
        <dbReference type="ARBA" id="ARBA00032235"/>
    </source>
</evidence>
<keyword evidence="9" id="KW-0799">Topoisomerase</keyword>
<dbReference type="Pfam" id="PF01131">
    <property type="entry name" value="Topoisom_bac"/>
    <property type="match status" value="1"/>
</dbReference>
<evidence type="ECO:0000256" key="2">
    <source>
        <dbReference type="ARBA" id="ARBA00009446"/>
    </source>
</evidence>
<dbReference type="Gene3D" id="3.40.50.140">
    <property type="match status" value="1"/>
</dbReference>
<evidence type="ECO:0000256" key="6">
    <source>
        <dbReference type="ARBA" id="ARBA00022771"/>
    </source>
</evidence>
<dbReference type="GO" id="GO:0003677">
    <property type="term" value="F:DNA binding"/>
    <property type="evidence" value="ECO:0007669"/>
    <property type="project" value="UniProtKB-KW"/>
</dbReference>
<evidence type="ECO:0000256" key="7">
    <source>
        <dbReference type="ARBA" id="ARBA00022833"/>
    </source>
</evidence>
<dbReference type="InterPro" id="IPR013825">
    <property type="entry name" value="Topo_IA_cen_sub2"/>
</dbReference>
<evidence type="ECO:0000256" key="15">
    <source>
        <dbReference type="ARBA" id="ARBA00032877"/>
    </source>
</evidence>
<dbReference type="Gene3D" id="1.10.460.10">
    <property type="entry name" value="Topoisomerase I, domain 2"/>
    <property type="match status" value="1"/>
</dbReference>
<dbReference type="GO" id="GO:0006265">
    <property type="term" value="P:DNA topological change"/>
    <property type="evidence" value="ECO:0007669"/>
    <property type="project" value="InterPro"/>
</dbReference>
<dbReference type="InterPro" id="IPR013498">
    <property type="entry name" value="Topo_IA_Znf"/>
</dbReference>
<dbReference type="PANTHER" id="PTHR11390:SF21">
    <property type="entry name" value="DNA TOPOISOMERASE 3-ALPHA"/>
    <property type="match status" value="1"/>
</dbReference>
<evidence type="ECO:0000256" key="5">
    <source>
        <dbReference type="ARBA" id="ARBA00022737"/>
    </source>
</evidence>
<dbReference type="InterPro" id="IPR013826">
    <property type="entry name" value="Topo_IA_cen_sub3"/>
</dbReference>
<evidence type="ECO:0000256" key="4">
    <source>
        <dbReference type="ARBA" id="ARBA00022723"/>
    </source>
</evidence>
<dbReference type="InterPro" id="IPR006171">
    <property type="entry name" value="TOPRIM_dom"/>
</dbReference>
<dbReference type="SMART" id="SM00437">
    <property type="entry name" value="TOP1Ac"/>
    <property type="match status" value="1"/>
</dbReference>
<dbReference type="SMART" id="SM00436">
    <property type="entry name" value="TOP1Bc"/>
    <property type="match status" value="1"/>
</dbReference>
<dbReference type="InterPro" id="IPR023405">
    <property type="entry name" value="Topo_IA_core_domain"/>
</dbReference>
<dbReference type="AlphaFoldDB" id="A0AB94IWV9"/>
<dbReference type="PRINTS" id="PR00417">
    <property type="entry name" value="PRTPISMRASEI"/>
</dbReference>
<dbReference type="SMART" id="SM00493">
    <property type="entry name" value="TOPRIM"/>
    <property type="match status" value="1"/>
</dbReference>
<feature type="domain" description="Topo IA-type catalytic" evidence="18">
    <location>
        <begin position="150"/>
        <end position="604"/>
    </location>
</feature>
<evidence type="ECO:0000313" key="20">
    <source>
        <dbReference type="Proteomes" id="UP000008957"/>
    </source>
</evidence>
<evidence type="ECO:0000256" key="16">
    <source>
        <dbReference type="SAM" id="MobiDB-lite"/>
    </source>
</evidence>
<dbReference type="GO" id="GO:0043597">
    <property type="term" value="C:cytoplasmic replication fork"/>
    <property type="evidence" value="ECO:0007669"/>
    <property type="project" value="TreeGrafter"/>
</dbReference>
<dbReference type="EMBL" id="FP929056">
    <property type="protein sequence ID" value="CBL28276.1"/>
    <property type="molecule type" value="Genomic_DNA"/>
</dbReference>
<dbReference type="KEGG" id="sbr:SY1_10780"/>
<dbReference type="SUPFAM" id="SSF56712">
    <property type="entry name" value="Prokaryotic type I DNA topoisomerase"/>
    <property type="match status" value="1"/>
</dbReference>
<evidence type="ECO:0000259" key="17">
    <source>
        <dbReference type="PROSITE" id="PS50880"/>
    </source>
</evidence>
<evidence type="ECO:0000313" key="19">
    <source>
        <dbReference type="EMBL" id="CBL28276.1"/>
    </source>
</evidence>
<evidence type="ECO:0000256" key="1">
    <source>
        <dbReference type="ARBA" id="ARBA00000213"/>
    </source>
</evidence>
<dbReference type="GO" id="GO:0008270">
    <property type="term" value="F:zinc ion binding"/>
    <property type="evidence" value="ECO:0007669"/>
    <property type="project" value="UniProtKB-KW"/>
</dbReference>
<dbReference type="EC" id="5.6.2.1" evidence="3"/>
<reference evidence="19 20" key="2">
    <citation type="submission" date="2010-03" db="EMBL/GenBank/DDBJ databases">
        <authorList>
            <person name="Pajon A."/>
        </authorList>
    </citation>
    <scope>NUCLEOTIDE SEQUENCE [LARGE SCALE GENOMIC DNA]</scope>
    <source>
        <strain evidence="19 20">SGP1</strain>
    </source>
</reference>
<dbReference type="InterPro" id="IPR023406">
    <property type="entry name" value="Topo_IA_AS"/>
</dbReference>
<organism evidence="19 20">
    <name type="scientific">Fretibacterium fastidiosum</name>
    <dbReference type="NCBI Taxonomy" id="651822"/>
    <lineage>
        <taxon>Bacteria</taxon>
        <taxon>Thermotogati</taxon>
        <taxon>Synergistota</taxon>
        <taxon>Synergistia</taxon>
        <taxon>Synergistales</taxon>
        <taxon>Aminobacteriaceae</taxon>
        <taxon>Fretibacterium</taxon>
    </lineage>
</organism>
<keyword evidence="6" id="KW-0863">Zinc-finger</keyword>
<protein>
    <recommendedName>
        <fullName evidence="3">DNA topoisomerase</fullName>
        <ecNumber evidence="3">5.6.2.1</ecNumber>
    </recommendedName>
    <alternativeName>
        <fullName evidence="15">Omega-protein</fullName>
    </alternativeName>
    <alternativeName>
        <fullName evidence="14">Relaxing enzyme</fullName>
    </alternativeName>
    <alternativeName>
        <fullName evidence="12">Swivelase</fullName>
    </alternativeName>
    <alternativeName>
        <fullName evidence="13">Untwisting enzyme</fullName>
    </alternativeName>
</protein>
<comment type="catalytic activity">
    <reaction evidence="1">
        <text>ATP-independent breakage of single-stranded DNA, followed by passage and rejoining.</text>
        <dbReference type="EC" id="5.6.2.1"/>
    </reaction>
</comment>
<sequence length="680" mass="75901">MRLFIAEKPSLARAIAAVLPQPQRASRLYIEAGNDVVAWAAGHLLEQAMPEQYDEKYKRWNLADLPIIPEEWKMLVKKESRDLFDNLKTLLKKADSVVNAGDCDREGQLLIDEILEHCKYKGPVQRILISDTNPDAVKKALAELKPNEDFRGDRDAARARSQADWLHGMNMTRLYTKLAEKNGYDGGPLRIGRVKTPVTALVVRRDLEIESFVPKPYWTLQAQIQVKEGAFWAGWRPKEEQTGLDEEGRLVDKATGEELASRLKGKPAVITKYESKKQSVKPPLGYSLPKLQMAASRKHDLSPSRVLEVCQKLYEQGVLTYPRSDCEYLPEGHQDEAEKVLAVIDALSSLKRPDELNTARKTPVFNGKKVEEHHAIIPSASCRASKPLEGDEPLIFELVARRYLVFFMPDHEYMQTSITAEVEGETFVASGRRVLAEGWKAVERNDEPEKNDDKEDREEEQAALPVVSEGEKGECRDTKLQEKQTKAPARFTEASLLRAMNEVHKFVADPKVKKILRETDGIGTAATQAGILKDLITFGQLQKQKKQLISTPAARSLIQALPEAITLPDLTALWETKFRAIKEGTLSIEDMMEQMATTIRESIAQAGSVSVQGSGEKKPVKATKKTAPKAGKGDVKCPKCGAKMVLRNGKNGPFWGCGNYPTCRATADDDGGKPVFKKQH</sequence>
<dbReference type="InterPro" id="IPR034144">
    <property type="entry name" value="TOPRIM_TopoIII"/>
</dbReference>
<dbReference type="PROSITE" id="PS00396">
    <property type="entry name" value="TOPO_IA_1"/>
    <property type="match status" value="1"/>
</dbReference>
<dbReference type="InterPro" id="IPR003602">
    <property type="entry name" value="Topo_IA_DNA-bd_dom"/>
</dbReference>
<keyword evidence="4" id="KW-0479">Metal-binding</keyword>
<keyword evidence="8" id="KW-0460">Magnesium</keyword>
<gene>
    <name evidence="19" type="ORF">SY1_10780</name>
</gene>
<dbReference type="Pfam" id="PF01751">
    <property type="entry name" value="Toprim"/>
    <property type="match status" value="1"/>
</dbReference>
<dbReference type="CDD" id="cd00186">
    <property type="entry name" value="TOP1Ac"/>
    <property type="match status" value="1"/>
</dbReference>